<sequence>MHTQWKYLVSEIGPQLFGPSAKERVAEELSKRGTQGWELVTAHYDSAGMTTRLFFKQPA</sequence>
<name>A0A371K752_9GAMM</name>
<proteinExistence type="predicted"/>
<evidence type="ECO:0000313" key="1">
    <source>
        <dbReference type="EMBL" id="RDZ29756.1"/>
    </source>
</evidence>
<comment type="caution">
    <text evidence="1">The sequence shown here is derived from an EMBL/GenBank/DDBJ whole genome shotgun (WGS) entry which is preliminary data.</text>
</comment>
<dbReference type="OrthoDB" id="9799495at2"/>
<keyword evidence="2" id="KW-1185">Reference proteome</keyword>
<evidence type="ECO:0000313" key="2">
    <source>
        <dbReference type="Proteomes" id="UP000264492"/>
    </source>
</evidence>
<organism evidence="1 2">
    <name type="scientific">Lysobacter silvisoli</name>
    <dbReference type="NCBI Taxonomy" id="2293254"/>
    <lineage>
        <taxon>Bacteria</taxon>
        <taxon>Pseudomonadati</taxon>
        <taxon>Pseudomonadota</taxon>
        <taxon>Gammaproteobacteria</taxon>
        <taxon>Lysobacterales</taxon>
        <taxon>Lysobacteraceae</taxon>
        <taxon>Lysobacter</taxon>
    </lineage>
</organism>
<accession>A0A371K752</accession>
<reference evidence="1 2" key="1">
    <citation type="submission" date="2018-08" db="EMBL/GenBank/DDBJ databases">
        <title>Lysobacter sp. zong2l5, whole genome shotgun sequence.</title>
        <authorList>
            <person name="Zhang X."/>
            <person name="Feng G."/>
            <person name="Zhu H."/>
        </authorList>
    </citation>
    <scope>NUCLEOTIDE SEQUENCE [LARGE SCALE GENOMIC DNA]</scope>
    <source>
        <strain evidence="2">zong2l5</strain>
    </source>
</reference>
<protein>
    <recommendedName>
        <fullName evidence="3">DUF4177 domain-containing protein</fullName>
    </recommendedName>
</protein>
<dbReference type="Proteomes" id="UP000264492">
    <property type="component" value="Unassembled WGS sequence"/>
</dbReference>
<evidence type="ECO:0008006" key="3">
    <source>
        <dbReference type="Google" id="ProtNLM"/>
    </source>
</evidence>
<dbReference type="AlphaFoldDB" id="A0A371K752"/>
<gene>
    <name evidence="1" type="ORF">DX914_08590</name>
</gene>
<dbReference type="EMBL" id="QTSU01000001">
    <property type="protein sequence ID" value="RDZ29756.1"/>
    <property type="molecule type" value="Genomic_DNA"/>
</dbReference>